<dbReference type="Proteomes" id="UP000799424">
    <property type="component" value="Unassembled WGS sequence"/>
</dbReference>
<gene>
    <name evidence="3" type="ORF">CC86DRAFT_466214</name>
</gene>
<feature type="compositionally biased region" description="Basic and acidic residues" evidence="1">
    <location>
        <begin position="394"/>
        <end position="405"/>
    </location>
</feature>
<dbReference type="EMBL" id="MU006224">
    <property type="protein sequence ID" value="KAF2827437.1"/>
    <property type="molecule type" value="Genomic_DNA"/>
</dbReference>
<feature type="region of interest" description="Disordered" evidence="1">
    <location>
        <begin position="263"/>
        <end position="541"/>
    </location>
</feature>
<name>A0A6A7A444_9PLEO</name>
<feature type="compositionally biased region" description="Pro residues" evidence="1">
    <location>
        <begin position="493"/>
        <end position="502"/>
    </location>
</feature>
<feature type="compositionally biased region" description="Polar residues" evidence="1">
    <location>
        <begin position="320"/>
        <end position="331"/>
    </location>
</feature>
<dbReference type="AlphaFoldDB" id="A0A6A7A444"/>
<keyword evidence="4" id="KW-1185">Reference proteome</keyword>
<accession>A0A6A7A444</accession>
<proteinExistence type="predicted"/>
<evidence type="ECO:0000259" key="2">
    <source>
        <dbReference type="Pfam" id="PF17111"/>
    </source>
</evidence>
<feature type="compositionally biased region" description="Low complexity" evidence="1">
    <location>
        <begin position="280"/>
        <end position="290"/>
    </location>
</feature>
<feature type="compositionally biased region" description="Basic and acidic residues" evidence="1">
    <location>
        <begin position="332"/>
        <end position="344"/>
    </location>
</feature>
<dbReference type="Pfam" id="PF17111">
    <property type="entry name" value="PigL_N"/>
    <property type="match status" value="1"/>
</dbReference>
<protein>
    <recommendedName>
        <fullName evidence="2">Azaphilone pigments biosynthesis cluster protein L N-terminal domain-containing protein</fullName>
    </recommendedName>
</protein>
<reference evidence="3" key="1">
    <citation type="journal article" date="2020" name="Stud. Mycol.">
        <title>101 Dothideomycetes genomes: a test case for predicting lifestyles and emergence of pathogens.</title>
        <authorList>
            <person name="Haridas S."/>
            <person name="Albert R."/>
            <person name="Binder M."/>
            <person name="Bloem J."/>
            <person name="Labutti K."/>
            <person name="Salamov A."/>
            <person name="Andreopoulos B."/>
            <person name="Baker S."/>
            <person name="Barry K."/>
            <person name="Bills G."/>
            <person name="Bluhm B."/>
            <person name="Cannon C."/>
            <person name="Castanera R."/>
            <person name="Culley D."/>
            <person name="Daum C."/>
            <person name="Ezra D."/>
            <person name="Gonzalez J."/>
            <person name="Henrissat B."/>
            <person name="Kuo A."/>
            <person name="Liang C."/>
            <person name="Lipzen A."/>
            <person name="Lutzoni F."/>
            <person name="Magnuson J."/>
            <person name="Mondo S."/>
            <person name="Nolan M."/>
            <person name="Ohm R."/>
            <person name="Pangilinan J."/>
            <person name="Park H.-J."/>
            <person name="Ramirez L."/>
            <person name="Alfaro M."/>
            <person name="Sun H."/>
            <person name="Tritt A."/>
            <person name="Yoshinaga Y."/>
            <person name="Zwiers L.-H."/>
            <person name="Turgeon B."/>
            <person name="Goodwin S."/>
            <person name="Spatafora J."/>
            <person name="Crous P."/>
            <person name="Grigoriev I."/>
        </authorList>
    </citation>
    <scope>NUCLEOTIDE SEQUENCE</scope>
    <source>
        <strain evidence="3">CBS 113818</strain>
    </source>
</reference>
<feature type="domain" description="Azaphilone pigments biosynthesis cluster protein L N-terminal" evidence="2">
    <location>
        <begin position="4"/>
        <end position="210"/>
    </location>
</feature>
<feature type="compositionally biased region" description="Low complexity" evidence="1">
    <location>
        <begin position="407"/>
        <end position="417"/>
    </location>
</feature>
<sequence>MSGLEVVASIAGVAAAAIKVSVCMNDLAENLGSAGRDVLYIANDMAGFSQVLRLVHSSLEESIKVAGSKVIQSVLDTLPQLVDQCGMVYDEANKLMAALSPTAGKESMSFLKKVRFIFYKGRITILRSLLDSSKSTLNLLLVTLNIEMARNRSPDKALMDQLQNERKAFIRVVYSQNQALDEAMKEVEKAKKEAAKFKSKRDKEKEKVEKKHEEPTFEGPPTSPPERMSTPYSYKPPPPYSLHSAPSVSQLVYQPPSLERFNSVKNSSQAVTTLALSLEPATPTGPTPATSHPGKESNGTYNSYASYASPPPPAQPCNEPWNTSEPVNTSAREAESEKPRETSHNGRPAAGNSGQRVFSDPGPGIPRQTSSEHLNPGAAPRERARSPYGFSRVPQDDTPKVERKRSSFPSQPQSIPQNNASKYRTFSTPGPGSSKMGSVPEEPELTPKAPRNSTSSQTTEGKKPWSNFPGPPPPPPPEEPPTTEQRKPSFTYQPPPPPPPPAYTGTEDGSTQHKSSSSQTPSPPKPPKVSAEPSVPPSPLPRHGTTYIVLTPYITHEIGHLSLVPFDTLVDVTSYTPEEDSPPKHYWQASLGNRRGPRGLFPHDVVCSVDDERVTKELSKNWFAEKKVGFISDAAGRCWVGPG</sequence>
<evidence type="ECO:0000256" key="1">
    <source>
        <dbReference type="SAM" id="MobiDB-lite"/>
    </source>
</evidence>
<feature type="compositionally biased region" description="Polar residues" evidence="1">
    <location>
        <begin position="263"/>
        <end position="275"/>
    </location>
</feature>
<dbReference type="OrthoDB" id="1394818at2759"/>
<evidence type="ECO:0000313" key="4">
    <source>
        <dbReference type="Proteomes" id="UP000799424"/>
    </source>
</evidence>
<feature type="compositionally biased region" description="Pro residues" evidence="1">
    <location>
        <begin position="469"/>
        <end position="480"/>
    </location>
</feature>
<feature type="region of interest" description="Disordered" evidence="1">
    <location>
        <begin position="194"/>
        <end position="241"/>
    </location>
</feature>
<evidence type="ECO:0000313" key="3">
    <source>
        <dbReference type="EMBL" id="KAF2827437.1"/>
    </source>
</evidence>
<dbReference type="InterPro" id="IPR031348">
    <property type="entry name" value="PigL_N"/>
</dbReference>
<organism evidence="3 4">
    <name type="scientific">Ophiobolus disseminans</name>
    <dbReference type="NCBI Taxonomy" id="1469910"/>
    <lineage>
        <taxon>Eukaryota</taxon>
        <taxon>Fungi</taxon>
        <taxon>Dikarya</taxon>
        <taxon>Ascomycota</taxon>
        <taxon>Pezizomycotina</taxon>
        <taxon>Dothideomycetes</taxon>
        <taxon>Pleosporomycetidae</taxon>
        <taxon>Pleosporales</taxon>
        <taxon>Pleosporineae</taxon>
        <taxon>Phaeosphaeriaceae</taxon>
        <taxon>Ophiobolus</taxon>
    </lineage>
</organism>
<feature type="compositionally biased region" description="Basic and acidic residues" evidence="1">
    <location>
        <begin position="194"/>
        <end position="215"/>
    </location>
</feature>
<feature type="compositionally biased region" description="Polar residues" evidence="1">
    <location>
        <begin position="418"/>
        <end position="431"/>
    </location>
</feature>